<proteinExistence type="predicted"/>
<dbReference type="EMBL" id="AKHW03006437">
    <property type="protein sequence ID" value="KYO20263.1"/>
    <property type="molecule type" value="Genomic_DNA"/>
</dbReference>
<sequence length="78" mass="8651">MEENSSNMQVAQKHICASNSGAKFDKGLRKARLSNTLQRLKRDGHPLQSLKPPFGKAKGEEMNQIFSAWLAIAEEPPS</sequence>
<reference evidence="1 2" key="1">
    <citation type="journal article" date="2012" name="Genome Biol.">
        <title>Sequencing three crocodilian genomes to illuminate the evolution of archosaurs and amniotes.</title>
        <authorList>
            <person name="St John J.A."/>
            <person name="Braun E.L."/>
            <person name="Isberg S.R."/>
            <person name="Miles L.G."/>
            <person name="Chong A.Y."/>
            <person name="Gongora J."/>
            <person name="Dalzell P."/>
            <person name="Moran C."/>
            <person name="Bed'hom B."/>
            <person name="Abzhanov A."/>
            <person name="Burgess S.C."/>
            <person name="Cooksey A.M."/>
            <person name="Castoe T.A."/>
            <person name="Crawford N.G."/>
            <person name="Densmore L.D."/>
            <person name="Drew J.C."/>
            <person name="Edwards S.V."/>
            <person name="Faircloth B.C."/>
            <person name="Fujita M.K."/>
            <person name="Greenwold M.J."/>
            <person name="Hoffmann F.G."/>
            <person name="Howard J.M."/>
            <person name="Iguchi T."/>
            <person name="Janes D.E."/>
            <person name="Khan S.Y."/>
            <person name="Kohno S."/>
            <person name="de Koning A.J."/>
            <person name="Lance S.L."/>
            <person name="McCarthy F.M."/>
            <person name="McCormack J.E."/>
            <person name="Merchant M.E."/>
            <person name="Peterson D.G."/>
            <person name="Pollock D.D."/>
            <person name="Pourmand N."/>
            <person name="Raney B.J."/>
            <person name="Roessler K.A."/>
            <person name="Sanford J.R."/>
            <person name="Sawyer R.H."/>
            <person name="Schmidt C.J."/>
            <person name="Triplett E.W."/>
            <person name="Tuberville T.D."/>
            <person name="Venegas-Anaya M."/>
            <person name="Howard J.T."/>
            <person name="Jarvis E.D."/>
            <person name="Guillette L.J.Jr."/>
            <person name="Glenn T.C."/>
            <person name="Green R.E."/>
            <person name="Ray D.A."/>
        </authorList>
    </citation>
    <scope>NUCLEOTIDE SEQUENCE [LARGE SCALE GENOMIC DNA]</scope>
    <source>
        <strain evidence="1">KSC_2009_1</strain>
    </source>
</reference>
<organism evidence="1 2">
    <name type="scientific">Alligator mississippiensis</name>
    <name type="common">American alligator</name>
    <dbReference type="NCBI Taxonomy" id="8496"/>
    <lineage>
        <taxon>Eukaryota</taxon>
        <taxon>Metazoa</taxon>
        <taxon>Chordata</taxon>
        <taxon>Craniata</taxon>
        <taxon>Vertebrata</taxon>
        <taxon>Euteleostomi</taxon>
        <taxon>Archelosauria</taxon>
        <taxon>Archosauria</taxon>
        <taxon>Crocodylia</taxon>
        <taxon>Alligatoridae</taxon>
        <taxon>Alligatorinae</taxon>
        <taxon>Alligator</taxon>
    </lineage>
</organism>
<accession>A0A151M6V6</accession>
<evidence type="ECO:0000313" key="2">
    <source>
        <dbReference type="Proteomes" id="UP000050525"/>
    </source>
</evidence>
<name>A0A151M6V6_ALLMI</name>
<keyword evidence="2" id="KW-1185">Reference proteome</keyword>
<comment type="caution">
    <text evidence="1">The sequence shown here is derived from an EMBL/GenBank/DDBJ whole genome shotgun (WGS) entry which is preliminary data.</text>
</comment>
<dbReference type="AlphaFoldDB" id="A0A151M6V6"/>
<evidence type="ECO:0000313" key="1">
    <source>
        <dbReference type="EMBL" id="KYO20263.1"/>
    </source>
</evidence>
<protein>
    <submittedName>
        <fullName evidence="1">Uncharacterized protein</fullName>
    </submittedName>
</protein>
<dbReference type="Proteomes" id="UP000050525">
    <property type="component" value="Unassembled WGS sequence"/>
</dbReference>
<gene>
    <name evidence="1" type="ORF">Y1Q_0010809</name>
</gene>